<evidence type="ECO:0000256" key="4">
    <source>
        <dbReference type="ARBA" id="ARBA00004763"/>
    </source>
</evidence>
<dbReference type="GO" id="GO:0046656">
    <property type="term" value="P:folic acid biosynthetic process"/>
    <property type="evidence" value="ECO:0007669"/>
    <property type="project" value="UniProtKB-KW"/>
</dbReference>
<evidence type="ECO:0000256" key="9">
    <source>
        <dbReference type="ARBA" id="ARBA00022909"/>
    </source>
</evidence>
<proteinExistence type="predicted"/>
<dbReference type="InterPro" id="IPR045031">
    <property type="entry name" value="DHP_synth-like"/>
</dbReference>
<evidence type="ECO:0000256" key="6">
    <source>
        <dbReference type="ARBA" id="ARBA00022679"/>
    </source>
</evidence>
<evidence type="ECO:0000256" key="2">
    <source>
        <dbReference type="ARBA" id="ARBA00000198"/>
    </source>
</evidence>
<evidence type="ECO:0000256" key="8">
    <source>
        <dbReference type="ARBA" id="ARBA00022842"/>
    </source>
</evidence>
<dbReference type="InterPro" id="IPR011005">
    <property type="entry name" value="Dihydropteroate_synth-like_sf"/>
</dbReference>
<dbReference type="GO" id="GO:0003848">
    <property type="term" value="F:2-amino-4-hydroxy-6-hydroxymethyldihydropteridine diphosphokinase activity"/>
    <property type="evidence" value="ECO:0007669"/>
    <property type="project" value="UniProtKB-EC"/>
</dbReference>
<keyword evidence="7" id="KW-0479">Metal-binding</keyword>
<dbReference type="SUPFAM" id="SSF51717">
    <property type="entry name" value="Dihydropteroate synthetase-like"/>
    <property type="match status" value="1"/>
</dbReference>
<dbReference type="PANTHER" id="PTHR20941">
    <property type="entry name" value="FOLATE SYNTHESIS PROTEINS"/>
    <property type="match status" value="1"/>
</dbReference>
<evidence type="ECO:0000256" key="3">
    <source>
        <dbReference type="ARBA" id="ARBA00001946"/>
    </source>
</evidence>
<dbReference type="PANTHER" id="PTHR20941:SF1">
    <property type="entry name" value="FOLIC ACID SYNTHESIS PROTEIN FOL1"/>
    <property type="match status" value="1"/>
</dbReference>
<evidence type="ECO:0000256" key="1">
    <source>
        <dbReference type="ARBA" id="ARBA00000012"/>
    </source>
</evidence>
<dbReference type="GO" id="GO:0046872">
    <property type="term" value="F:metal ion binding"/>
    <property type="evidence" value="ECO:0007669"/>
    <property type="project" value="UniProtKB-KW"/>
</dbReference>
<dbReference type="GO" id="GO:0005740">
    <property type="term" value="C:mitochondrial envelope"/>
    <property type="evidence" value="ECO:0007669"/>
    <property type="project" value="TreeGrafter"/>
</dbReference>
<feature type="domain" description="Pterin-binding" evidence="10">
    <location>
        <begin position="1"/>
        <end position="232"/>
    </location>
</feature>
<sequence>MEKDGAHIIDIGGESTRPGAKEIAIEEELHRVVPVILSLRKVSNVPISIDTRHSHVAKAAIAAGADIVNDVSGGTFDEEMLSTVSKLSVPMILMHMRGTPETMQTMTSYSNVVNDVAHSLKKLSQRASDAGIPKWLQVLDVGIGFAKDYHGNLELLRYGPGRVREYMGDDTAMLLWGPSRKGFLGTITGEKVAEKRDYGTTAACCMAVATGPLGACNIIRVHNVKDVKQAIQVMDAIRGA</sequence>
<dbReference type="GO" id="GO:0046654">
    <property type="term" value="P:tetrahydrofolate biosynthetic process"/>
    <property type="evidence" value="ECO:0007669"/>
    <property type="project" value="TreeGrafter"/>
</dbReference>
<comment type="catalytic activity">
    <reaction evidence="2">
        <text>6-hydroxymethyl-7,8-dihydropterin + ATP = (7,8-dihydropterin-6-yl)methyl diphosphate + AMP + H(+)</text>
        <dbReference type="Rhea" id="RHEA:11412"/>
        <dbReference type="ChEBI" id="CHEBI:15378"/>
        <dbReference type="ChEBI" id="CHEBI:30616"/>
        <dbReference type="ChEBI" id="CHEBI:44841"/>
        <dbReference type="ChEBI" id="CHEBI:72950"/>
        <dbReference type="ChEBI" id="CHEBI:456215"/>
        <dbReference type="EC" id="2.7.6.3"/>
    </reaction>
</comment>
<organism evidence="11">
    <name type="scientific">Proboscia inermis</name>
    <dbReference type="NCBI Taxonomy" id="420281"/>
    <lineage>
        <taxon>Eukaryota</taxon>
        <taxon>Sar</taxon>
        <taxon>Stramenopiles</taxon>
        <taxon>Ochrophyta</taxon>
        <taxon>Bacillariophyta</taxon>
        <taxon>Coscinodiscophyceae</taxon>
        <taxon>Rhizosoleniophycidae</taxon>
        <taxon>Rhizosoleniales</taxon>
        <taxon>Rhizosoleniaceae</taxon>
        <taxon>Proboscia</taxon>
    </lineage>
</organism>
<dbReference type="Gene3D" id="3.20.20.20">
    <property type="entry name" value="Dihydropteroate synthase-like"/>
    <property type="match status" value="1"/>
</dbReference>
<keyword evidence="9" id="KW-0289">Folate biosynthesis</keyword>
<comment type="cofactor">
    <cofactor evidence="3">
        <name>Mg(2+)</name>
        <dbReference type="ChEBI" id="CHEBI:18420"/>
    </cofactor>
</comment>
<dbReference type="EMBL" id="HBEL01014192">
    <property type="protein sequence ID" value="CAD8410658.1"/>
    <property type="molecule type" value="Transcribed_RNA"/>
</dbReference>
<dbReference type="PROSITE" id="PS50972">
    <property type="entry name" value="PTERIN_BINDING"/>
    <property type="match status" value="1"/>
</dbReference>
<dbReference type="Pfam" id="PF00809">
    <property type="entry name" value="Pterin_bind"/>
    <property type="match status" value="1"/>
</dbReference>
<dbReference type="EC" id="2.5.1.15" evidence="5"/>
<reference evidence="11" key="1">
    <citation type="submission" date="2021-01" db="EMBL/GenBank/DDBJ databases">
        <authorList>
            <person name="Corre E."/>
            <person name="Pelletier E."/>
            <person name="Niang G."/>
            <person name="Scheremetjew M."/>
            <person name="Finn R."/>
            <person name="Kale V."/>
            <person name="Holt S."/>
            <person name="Cochrane G."/>
            <person name="Meng A."/>
            <person name="Brown T."/>
            <person name="Cohen L."/>
        </authorList>
    </citation>
    <scope>NUCLEOTIDE SEQUENCE</scope>
    <source>
        <strain evidence="11">CCAP1064/1</strain>
    </source>
</reference>
<evidence type="ECO:0000256" key="7">
    <source>
        <dbReference type="ARBA" id="ARBA00022723"/>
    </source>
</evidence>
<protein>
    <recommendedName>
        <fullName evidence="5">dihydropteroate synthase</fullName>
        <ecNumber evidence="5">2.5.1.15</ecNumber>
    </recommendedName>
</protein>
<dbReference type="InterPro" id="IPR000489">
    <property type="entry name" value="Pterin-binding_dom"/>
</dbReference>
<evidence type="ECO:0000313" key="11">
    <source>
        <dbReference type="EMBL" id="CAD8410658.1"/>
    </source>
</evidence>
<comment type="catalytic activity">
    <reaction evidence="1">
        <text>(7,8-dihydropterin-6-yl)methyl diphosphate + 4-aminobenzoate = 7,8-dihydropteroate + diphosphate</text>
        <dbReference type="Rhea" id="RHEA:19949"/>
        <dbReference type="ChEBI" id="CHEBI:17836"/>
        <dbReference type="ChEBI" id="CHEBI:17839"/>
        <dbReference type="ChEBI" id="CHEBI:33019"/>
        <dbReference type="ChEBI" id="CHEBI:72950"/>
        <dbReference type="EC" id="2.5.1.15"/>
    </reaction>
</comment>
<name>A0A7S0C3W2_9STRA</name>
<evidence type="ECO:0000256" key="5">
    <source>
        <dbReference type="ARBA" id="ARBA00012458"/>
    </source>
</evidence>
<keyword evidence="6" id="KW-0808">Transferase</keyword>
<evidence type="ECO:0000259" key="10">
    <source>
        <dbReference type="PROSITE" id="PS50972"/>
    </source>
</evidence>
<dbReference type="InterPro" id="IPR006390">
    <property type="entry name" value="DHP_synth_dom"/>
</dbReference>
<dbReference type="NCBIfam" id="TIGR01496">
    <property type="entry name" value="DHPS"/>
    <property type="match status" value="1"/>
</dbReference>
<dbReference type="AlphaFoldDB" id="A0A7S0C3W2"/>
<accession>A0A7S0C3W2</accession>
<dbReference type="GO" id="GO:0004156">
    <property type="term" value="F:dihydropteroate synthase activity"/>
    <property type="evidence" value="ECO:0007669"/>
    <property type="project" value="UniProtKB-EC"/>
</dbReference>
<comment type="pathway">
    <text evidence="4">Cofactor biosynthesis; tetrahydrofolate biosynthesis; 7,8-dihydrofolate from 2-amino-4-hydroxy-6-hydroxymethyl-7,8-dihydropteridine diphosphate and 4-aminobenzoate: step 1/2.</text>
</comment>
<dbReference type="PROSITE" id="PS00793">
    <property type="entry name" value="DHPS_2"/>
    <property type="match status" value="1"/>
</dbReference>
<keyword evidence="8" id="KW-0460">Magnesium</keyword>
<gene>
    <name evidence="11" type="ORF">PINE0816_LOCUS6781</name>
</gene>